<name>A0ACD1H7P2_9EURO</name>
<reference evidence="1" key="1">
    <citation type="submission" date="2018-02" db="EMBL/GenBank/DDBJ databases">
        <title>The genomes of Aspergillus section Nigri reveals drivers in fungal speciation.</title>
        <authorList>
            <consortium name="DOE Joint Genome Institute"/>
            <person name="Vesth T.C."/>
            <person name="Nybo J."/>
            <person name="Theobald S."/>
            <person name="Brandl J."/>
            <person name="Frisvad J.C."/>
            <person name="Nielsen K.F."/>
            <person name="Lyhne E.K."/>
            <person name="Kogle M.E."/>
            <person name="Kuo A."/>
            <person name="Riley R."/>
            <person name="Clum A."/>
            <person name="Nolan M."/>
            <person name="Lipzen A."/>
            <person name="Salamov A."/>
            <person name="Henrissat B."/>
            <person name="Wiebenga A."/>
            <person name="De vries R.P."/>
            <person name="Grigoriev I.V."/>
            <person name="Mortensen U.H."/>
            <person name="Andersen M.R."/>
            <person name="Baker S.E."/>
        </authorList>
    </citation>
    <scope>NUCLEOTIDE SEQUENCE</scope>
    <source>
        <strain evidence="1">CBS 121060</strain>
    </source>
</reference>
<keyword evidence="2" id="KW-1185">Reference proteome</keyword>
<accession>A0ACD1H7P2</accession>
<protein>
    <submittedName>
        <fullName evidence="1">Uncharacterized protein</fullName>
    </submittedName>
</protein>
<dbReference type="Proteomes" id="UP000249661">
    <property type="component" value="Unassembled WGS sequence"/>
</dbReference>
<evidence type="ECO:0000313" key="1">
    <source>
        <dbReference type="EMBL" id="RAH69610.1"/>
    </source>
</evidence>
<dbReference type="EMBL" id="KZ824959">
    <property type="protein sequence ID" value="RAH69610.1"/>
    <property type="molecule type" value="Genomic_DNA"/>
</dbReference>
<proteinExistence type="predicted"/>
<evidence type="ECO:0000313" key="2">
    <source>
        <dbReference type="Proteomes" id="UP000249661"/>
    </source>
</evidence>
<gene>
    <name evidence="1" type="ORF">BO66DRAFT_471843</name>
</gene>
<organism evidence="1 2">
    <name type="scientific">Aspergillus aculeatinus CBS 121060</name>
    <dbReference type="NCBI Taxonomy" id="1448322"/>
    <lineage>
        <taxon>Eukaryota</taxon>
        <taxon>Fungi</taxon>
        <taxon>Dikarya</taxon>
        <taxon>Ascomycota</taxon>
        <taxon>Pezizomycotina</taxon>
        <taxon>Eurotiomycetes</taxon>
        <taxon>Eurotiomycetidae</taxon>
        <taxon>Eurotiales</taxon>
        <taxon>Aspergillaceae</taxon>
        <taxon>Aspergillus</taxon>
        <taxon>Aspergillus subgen. Circumdati</taxon>
    </lineage>
</organism>
<sequence length="1105" mass="125548">MNTSTEYGLTVLYQPPSQDDITYDLIAVHGLNGDAIETWTHKQSGVMWLRDLLPQELPNIRIMTYGYNARFNNFTGHQDLRNISMKLLSELVDLRKTEKECKRPIIYICHSLGGIVVKKALLIRCPREQQHVQDAAYGVIFLGILQYLPFNFNHANDVATPHSGSGVADTGKVIANIIHACSPFRPARGLLSLLRKDSKVLFEITEDFVEKAGKLQIVSFFEMEMTSIGIFKRMVVEQRSAILNIPNEIPIGQFADHRNIARFSSVKDRNYRPVVTRLLKFKQDITRALTSPASCSREEQFSKLDIDTELVFDVPFDRCTSFRGRQQLLDNMDKYFSQSSSDRQLIYALTGLGGTGKTHSALQYALRNRFRYKDGVVFFNATSNTTLMADFQRICDLLHLGSTPDKIEFLRKWFARPRNTHWLMIFDGADDLNSVSLSKYFPVCSWGHIIITSRDPVAVGVLAPAGQAVESLDEHAAIGLLLEKAAISDITQDNLDQANAIVRKLGYLPLAIDQAGAFIRRRQKSLRDYQRLFQEKQYEILKINPGISGYDNTVATVWELNFRQLERDAPRASGLLILFSYLEGGNITDTMLRRACSVKKVWGRDGEIAHITPKETGLNQELTALLGDEMQLDEELGHLLGFSLIQRNTTGTEGKAISVHPLVQDCATHRVAHKERVKWQIQAILLVAHAFPFSVYVDDDFGAVGREMFVHIPRILKIFDQLDSSVCDNYPALKKAVTIMLLSAARFRYFPWKNECIDRIKNLLSNEKDCYLKGWATCVESKILRLQGKFKQSYTVLENHINIIALPGLDEALVSDVRWNATKGDIVVSFAETLIREGDLQRAQEKLNVWQPIHPDAPSSMELLVLQSRDVMIGRILRNQGRFQEALPYLEQILSRFSAEDYYVSTGWQMNLISNITALYCEVGRPKEAEKIIEKPLEISFKNGWYNISTGRQLRLGLIESFIRCGLLMRAEKCLTELLSVVERITDPDVSQTTQHFRVWVGLARISHLQGHLDTALARWQRASELLRKSGWDQGFNHGVVLYSIAQILSRIGRHDECQQIMKQAQKDLADEKGRYWIVGLGSYWYDYIVTVLGSEGRNPVILSS</sequence>